<dbReference type="GeneID" id="25735050"/>
<keyword evidence="4 9" id="KW-0560">Oxidoreductase</keyword>
<feature type="compositionally biased region" description="Basic residues" evidence="6">
    <location>
        <begin position="530"/>
        <end position="539"/>
    </location>
</feature>
<dbReference type="STRING" id="145388.A0A0D2K608"/>
<evidence type="ECO:0000313" key="10">
    <source>
        <dbReference type="Proteomes" id="UP000054498"/>
    </source>
</evidence>
<feature type="domain" description="Amine oxidase" evidence="8">
    <location>
        <begin position="44"/>
        <end position="130"/>
    </location>
</feature>
<reference evidence="9 10" key="1">
    <citation type="journal article" date="2013" name="BMC Genomics">
        <title>Reconstruction of the lipid metabolism for the microalga Monoraphidium neglectum from its genome sequence reveals characteristics suitable for biofuel production.</title>
        <authorList>
            <person name="Bogen C."/>
            <person name="Al-Dilaimi A."/>
            <person name="Albersmeier A."/>
            <person name="Wichmann J."/>
            <person name="Grundmann M."/>
            <person name="Rupp O."/>
            <person name="Lauersen K.J."/>
            <person name="Blifernez-Klassen O."/>
            <person name="Kalinowski J."/>
            <person name="Goesmann A."/>
            <person name="Mussgnug J.H."/>
            <person name="Kruse O."/>
        </authorList>
    </citation>
    <scope>NUCLEOTIDE SEQUENCE [LARGE SCALE GENOMIC DNA]</scope>
    <source>
        <strain evidence="9 10">SAG 48.87</strain>
    </source>
</reference>
<dbReference type="EMBL" id="KK100456">
    <property type="protein sequence ID" value="KIZ05788.1"/>
    <property type="molecule type" value="Genomic_DNA"/>
</dbReference>
<dbReference type="Gene3D" id="3.90.660.10">
    <property type="match status" value="1"/>
</dbReference>
<name>A0A0D2K608_9CHLO</name>
<dbReference type="OrthoDB" id="498871at2759"/>
<keyword evidence="10" id="KW-1185">Reference proteome</keyword>
<dbReference type="SUPFAM" id="SSF54373">
    <property type="entry name" value="FAD-linked reductases, C-terminal domain"/>
    <property type="match status" value="1"/>
</dbReference>
<dbReference type="RefSeq" id="XP_013904807.1">
    <property type="nucleotide sequence ID" value="XM_014049353.1"/>
</dbReference>
<organism evidence="9 10">
    <name type="scientific">Monoraphidium neglectum</name>
    <dbReference type="NCBI Taxonomy" id="145388"/>
    <lineage>
        <taxon>Eukaryota</taxon>
        <taxon>Viridiplantae</taxon>
        <taxon>Chlorophyta</taxon>
        <taxon>core chlorophytes</taxon>
        <taxon>Chlorophyceae</taxon>
        <taxon>CS clade</taxon>
        <taxon>Sphaeropleales</taxon>
        <taxon>Selenastraceae</taxon>
        <taxon>Monoraphidium</taxon>
    </lineage>
</organism>
<evidence type="ECO:0000256" key="7">
    <source>
        <dbReference type="SAM" id="SignalP"/>
    </source>
</evidence>
<evidence type="ECO:0000256" key="3">
    <source>
        <dbReference type="ARBA" id="ARBA00005995"/>
    </source>
</evidence>
<dbReference type="AlphaFoldDB" id="A0A0D2K608"/>
<dbReference type="GO" id="GO:0052900">
    <property type="term" value="F:spermine oxidase (propane-1,3-diamine-forming) activity"/>
    <property type="evidence" value="ECO:0007669"/>
    <property type="project" value="UniProtKB-EC"/>
</dbReference>
<feature type="binding site" evidence="5">
    <location>
        <position position="261"/>
    </location>
    <ligand>
        <name>FAD</name>
        <dbReference type="ChEBI" id="CHEBI:57692"/>
    </ligand>
</feature>
<protein>
    <submittedName>
        <fullName evidence="9">Polyamine oxidase (Propane-1,3-diamine-forming)</fullName>
        <ecNumber evidence="9">1.5.3.14</ecNumber>
    </submittedName>
</protein>
<comment type="similarity">
    <text evidence="3">Belongs to the flavin monoamine oxidase family.</text>
</comment>
<accession>A0A0D2K608</accession>
<evidence type="ECO:0000313" key="9">
    <source>
        <dbReference type="EMBL" id="KIZ05788.1"/>
    </source>
</evidence>
<feature type="domain" description="Amine oxidase" evidence="8">
    <location>
        <begin position="221"/>
        <end position="497"/>
    </location>
</feature>
<proteinExistence type="inferred from homology"/>
<keyword evidence="7" id="KW-0732">Signal</keyword>
<dbReference type="KEGG" id="mng:MNEG_2172"/>
<dbReference type="Proteomes" id="UP000054498">
    <property type="component" value="Unassembled WGS sequence"/>
</dbReference>
<evidence type="ECO:0000256" key="4">
    <source>
        <dbReference type="ARBA" id="ARBA00023002"/>
    </source>
</evidence>
<evidence type="ECO:0000256" key="5">
    <source>
        <dbReference type="PIRSR" id="PIRSR601613-1"/>
    </source>
</evidence>
<feature type="region of interest" description="Disordered" evidence="6">
    <location>
        <begin position="518"/>
        <end position="539"/>
    </location>
</feature>
<comment type="pathway">
    <text evidence="2">Amine and polyamine degradation; spermine degradation.</text>
</comment>
<feature type="chain" id="PRO_5002245498" evidence="7">
    <location>
        <begin position="31"/>
        <end position="539"/>
    </location>
</feature>
<dbReference type="EC" id="1.5.3.14" evidence="9"/>
<evidence type="ECO:0000256" key="2">
    <source>
        <dbReference type="ARBA" id="ARBA00004723"/>
    </source>
</evidence>
<evidence type="ECO:0000256" key="1">
    <source>
        <dbReference type="ARBA" id="ARBA00001974"/>
    </source>
</evidence>
<dbReference type="PRINTS" id="PR00757">
    <property type="entry name" value="AMINEOXDASEF"/>
</dbReference>
<dbReference type="Gene3D" id="3.50.50.60">
    <property type="entry name" value="FAD/NAD(P)-binding domain"/>
    <property type="match status" value="1"/>
</dbReference>
<dbReference type="InterPro" id="IPR050281">
    <property type="entry name" value="Flavin_monoamine_oxidase"/>
</dbReference>
<dbReference type="PANTHER" id="PTHR10742:SF313">
    <property type="entry name" value="AMINE OXIDASE"/>
    <property type="match status" value="1"/>
</dbReference>
<dbReference type="Pfam" id="PF01593">
    <property type="entry name" value="Amino_oxidase"/>
    <property type="match status" value="2"/>
</dbReference>
<dbReference type="InterPro" id="IPR036188">
    <property type="entry name" value="FAD/NAD-bd_sf"/>
</dbReference>
<dbReference type="PANTHER" id="PTHR10742">
    <property type="entry name" value="FLAVIN MONOAMINE OXIDASE"/>
    <property type="match status" value="1"/>
</dbReference>
<dbReference type="InterPro" id="IPR002937">
    <property type="entry name" value="Amino_oxidase"/>
</dbReference>
<comment type="cofactor">
    <cofactor evidence="1">
        <name>FAD</name>
        <dbReference type="ChEBI" id="CHEBI:57692"/>
    </cofactor>
</comment>
<dbReference type="InterPro" id="IPR001613">
    <property type="entry name" value="Flavin_amine_oxidase"/>
</dbReference>
<gene>
    <name evidence="9" type="ORF">MNEG_2172</name>
</gene>
<feature type="binding site" evidence="5">
    <location>
        <begin position="64"/>
        <end position="65"/>
    </location>
    <ligand>
        <name>FAD</name>
        <dbReference type="ChEBI" id="CHEBI:57692"/>
    </ligand>
</feature>
<dbReference type="GO" id="GO:0006598">
    <property type="term" value="P:polyamine catabolic process"/>
    <property type="evidence" value="ECO:0007669"/>
    <property type="project" value="UniProtKB-ARBA"/>
</dbReference>
<evidence type="ECO:0000259" key="8">
    <source>
        <dbReference type="Pfam" id="PF01593"/>
    </source>
</evidence>
<evidence type="ECO:0000256" key="6">
    <source>
        <dbReference type="SAM" id="MobiDB-lite"/>
    </source>
</evidence>
<dbReference type="SUPFAM" id="SSF51905">
    <property type="entry name" value="FAD/NAD(P)-binding domain"/>
    <property type="match status" value="1"/>
</dbReference>
<feature type="signal peptide" evidence="7">
    <location>
        <begin position="1"/>
        <end position="30"/>
    </location>
</feature>
<sequence length="539" mass="59330">MTMRRSRSRPSAAAALSALALLGLPLLANAVTVSAKVGIVGAGIAGIRAASILEAAGVDYVVLEASDRVGGRMRQAEIQPYGGANLGSNKEFIELGANWIQGLRGNPVFELAVTCGLNSTAQNWDSVTTFNELGQPLPDDQIPWDQFDTAVECAASTIKQQLDSNAYGDIDVRAAYRVCGWNPVKPIDYAVEWWSVNFEWAETAEMVSSRYTQPANAYTDFEDADLFAHQQTEGGIAKLVTCLANRSNINTNRRIKFNTKVLSFNVNNKDKVVVKTNTSTDYKFDYVISTLPIGHLQRNLDTLFPASYWPPAKRAALMQFRMATYTKIFLKFESTFWDPAVQFILQAPNNGASNMVLWQSLSPNTGGFIPGSNILMMTLTDVMSASMESLPDEVILRTLVQRLQQIYPQANTTSPYRLIGYVIPRWYTNELFGGSYTNWPAGMSREEYELWRAPVGSDGNLSKPGKILFSGEAACRRINGYMPSGYAAGERSAKQVLQAIGKSGFGDPDQNICERQLTLNGKPTGTRGRGCGRGRRRRP</sequence>